<sequence>MSYTTEGQPQGIPSKITNFIRESLISEIVAINQYNYHINNTSCPPMVKLWKHIRDEEIRHFSMFSELLRKYDPVQLKLYEETKGHINIDFTNCYSLKSATKINIPGAIRSDIKGELEAIILYEDVVKHGKYRDVFEVYTEITTEEKEHFEELSFAIMDYDRDFGIRPGCKGV</sequence>
<dbReference type="CDD" id="cd00657">
    <property type="entry name" value="Ferritin_like"/>
    <property type="match status" value="1"/>
</dbReference>
<keyword evidence="3" id="KW-1185">Reference proteome</keyword>
<dbReference type="InterPro" id="IPR009078">
    <property type="entry name" value="Ferritin-like_SF"/>
</dbReference>
<proteinExistence type="predicted"/>
<dbReference type="SUPFAM" id="SSF47240">
    <property type="entry name" value="Ferritin-like"/>
    <property type="match status" value="1"/>
</dbReference>
<dbReference type="InterPro" id="IPR003251">
    <property type="entry name" value="Rr_diiron-bd_dom"/>
</dbReference>
<reference evidence="2" key="1">
    <citation type="submission" date="2020-07" db="EMBL/GenBank/DDBJ databases">
        <title>Vallitalea pronyensis genome.</title>
        <authorList>
            <person name="Postec A."/>
        </authorList>
    </citation>
    <scope>NUCLEOTIDE SEQUENCE</scope>
    <source>
        <strain evidence="2">FatNI3</strain>
    </source>
</reference>
<dbReference type="EMBL" id="CP058649">
    <property type="protein sequence ID" value="QUI21337.1"/>
    <property type="molecule type" value="Genomic_DNA"/>
</dbReference>
<dbReference type="GO" id="GO:0046872">
    <property type="term" value="F:metal ion binding"/>
    <property type="evidence" value="ECO:0007669"/>
    <property type="project" value="InterPro"/>
</dbReference>
<dbReference type="Gene3D" id="6.10.140.1960">
    <property type="match status" value="2"/>
</dbReference>
<dbReference type="GO" id="GO:0016491">
    <property type="term" value="F:oxidoreductase activity"/>
    <property type="evidence" value="ECO:0007669"/>
    <property type="project" value="InterPro"/>
</dbReference>
<dbReference type="KEGG" id="vpy:HZI73_03140"/>
<evidence type="ECO:0000313" key="3">
    <source>
        <dbReference type="Proteomes" id="UP000683246"/>
    </source>
</evidence>
<gene>
    <name evidence="2" type="ORF">HZI73_03140</name>
</gene>
<dbReference type="AlphaFoldDB" id="A0A8J8MH10"/>
<accession>A0A8J8MH10</accession>
<organism evidence="2 3">
    <name type="scientific">Vallitalea pronyensis</name>
    <dbReference type="NCBI Taxonomy" id="1348613"/>
    <lineage>
        <taxon>Bacteria</taxon>
        <taxon>Bacillati</taxon>
        <taxon>Bacillota</taxon>
        <taxon>Clostridia</taxon>
        <taxon>Lachnospirales</taxon>
        <taxon>Vallitaleaceae</taxon>
        <taxon>Vallitalea</taxon>
    </lineage>
</organism>
<name>A0A8J8MH10_9FIRM</name>
<protein>
    <submittedName>
        <fullName evidence="2">Ferritin-like domain-containing protein</fullName>
    </submittedName>
</protein>
<evidence type="ECO:0000259" key="1">
    <source>
        <dbReference type="Pfam" id="PF02915"/>
    </source>
</evidence>
<dbReference type="Proteomes" id="UP000683246">
    <property type="component" value="Chromosome"/>
</dbReference>
<dbReference type="RefSeq" id="WP_212696808.1">
    <property type="nucleotide sequence ID" value="NZ_CP058649.1"/>
</dbReference>
<feature type="domain" description="Rubrerythrin diiron-binding" evidence="1">
    <location>
        <begin position="19"/>
        <end position="152"/>
    </location>
</feature>
<evidence type="ECO:0000313" key="2">
    <source>
        <dbReference type="EMBL" id="QUI21337.1"/>
    </source>
</evidence>
<dbReference type="Pfam" id="PF02915">
    <property type="entry name" value="Rubrerythrin"/>
    <property type="match status" value="1"/>
</dbReference>